<name>A0A8J8NF01_HALGN</name>
<feature type="signal peptide" evidence="2">
    <location>
        <begin position="1"/>
        <end position="17"/>
    </location>
</feature>
<proteinExistence type="predicted"/>
<reference evidence="3" key="1">
    <citation type="submission" date="2019-06" db="EMBL/GenBank/DDBJ databases">
        <authorList>
            <person name="Zheng W."/>
        </authorList>
    </citation>
    <scope>NUCLEOTIDE SEQUENCE</scope>
    <source>
        <strain evidence="3">QDHG01</strain>
    </source>
</reference>
<evidence type="ECO:0000313" key="4">
    <source>
        <dbReference type="Proteomes" id="UP000785679"/>
    </source>
</evidence>
<feature type="region of interest" description="Disordered" evidence="1">
    <location>
        <begin position="586"/>
        <end position="629"/>
    </location>
</feature>
<evidence type="ECO:0000256" key="1">
    <source>
        <dbReference type="SAM" id="MobiDB-lite"/>
    </source>
</evidence>
<keyword evidence="2" id="KW-0732">Signal</keyword>
<protein>
    <submittedName>
        <fullName evidence="3">Uncharacterized protein</fullName>
    </submittedName>
</protein>
<feature type="compositionally biased region" description="Basic and acidic residues" evidence="1">
    <location>
        <begin position="608"/>
        <end position="629"/>
    </location>
</feature>
<organism evidence="3 4">
    <name type="scientific">Halteria grandinella</name>
    <dbReference type="NCBI Taxonomy" id="5974"/>
    <lineage>
        <taxon>Eukaryota</taxon>
        <taxon>Sar</taxon>
        <taxon>Alveolata</taxon>
        <taxon>Ciliophora</taxon>
        <taxon>Intramacronucleata</taxon>
        <taxon>Spirotrichea</taxon>
        <taxon>Stichotrichia</taxon>
        <taxon>Sporadotrichida</taxon>
        <taxon>Halteriidae</taxon>
        <taxon>Halteria</taxon>
    </lineage>
</organism>
<dbReference type="EMBL" id="RRYP01018879">
    <property type="protein sequence ID" value="TNV73439.1"/>
    <property type="molecule type" value="Genomic_DNA"/>
</dbReference>
<feature type="chain" id="PRO_5035322911" evidence="2">
    <location>
        <begin position="18"/>
        <end position="629"/>
    </location>
</feature>
<dbReference type="AlphaFoldDB" id="A0A8J8NF01"/>
<keyword evidence="4" id="KW-1185">Reference proteome</keyword>
<dbReference type="Proteomes" id="UP000785679">
    <property type="component" value="Unassembled WGS sequence"/>
</dbReference>
<dbReference type="OrthoDB" id="10485051at2759"/>
<evidence type="ECO:0000313" key="3">
    <source>
        <dbReference type="EMBL" id="TNV73439.1"/>
    </source>
</evidence>
<comment type="caution">
    <text evidence="3">The sequence shown here is derived from an EMBL/GenBank/DDBJ whole genome shotgun (WGS) entry which is preliminary data.</text>
</comment>
<evidence type="ECO:0000256" key="2">
    <source>
        <dbReference type="SAM" id="SignalP"/>
    </source>
</evidence>
<accession>A0A8J8NF01</accession>
<gene>
    <name evidence="3" type="ORF">FGO68_gene5839</name>
</gene>
<sequence>MVKLATIALLLLSSATAFESHLKVRMHKDVIQNFFSKNFDILLSRVEKDQEKDVKLEELGGVFMTDVHIGMRPARNLQWSELTPLETFFDDTTVIFEGHDLEFQGRANIQDPETEAIELITFHAPLSTCQIVISLGEEYASWGSLYPRLNIEQVLFQVDESLLSVSAAGELPLYQTHNFEKAVKKWFLEGIQKRQREFKQSLQSAELNVWKNVPFSQKMFMGAVTLNNSLAESLRIEGDNLYASFLNEFDHQLDSDFEESLVTVNPQFSDSNDFKKDVQLTFDENVINNQLQALFNANRVISLQETIISFLPENLQTYAKVLSTFFTTNSFTTFFPQLMKEHGTGKRVDLKCGFSKQFLNGKLTEKHTSQIWFKAGNTVEFSFNFGCGLFTAPITDNPSSFFQAMMDGGFDNKIDESQWRMFRSFFLALHGTTTLEFAPSQMFDQEMFMQASMQDLDLNVRELKVYTGTGKDEHEVASEEAFYNERIQELREAVTTVGLSSYLKMFPILQGIPMSPFPKWQRCLGMTPRHGVIEIMDRYIRVAFNLKVAKADESCLFSDFESLKKDMGSVWSRVFNLADTKATYNQISEKQKKKQEEARAERKQRKEKRAEKMREKSQKIKKEATANSD</sequence>